<accession>A0AAV1M465</accession>
<sequence>MSIWISKNSNDAESSLQECSKKPYTKIDLIGKLHIIHALDNGQPKADIARDYGVHPQTITYIYKQKEALIRKYSQKYNLLKEVRCINLNQTLLDWVTSELKSGKIIKEAQLRVKAEEIINTMCEDFNCVDDWLLDFRRRNNILKFTSEIVCSDVAKDEWHTFVNDLDVSNLYIGGVFGLYYSFDFDKYVSKQKADKHVCVFFIVNCCGADKKELVVIGDELIECSNIKSLPVKYIYSQNLNLSNNTIGNCLNKWNNDLKTQNRKVSLVMDVSENLLNNISYGNIEIKRLINMEFITKNIKMIEKCFKFHYRRIQMTKKLLYNKDSSVLSLVDYTQIMSVAWHSVSNEYIHRLFFPLENDSLYFNCCDANDSNHSLLQWCKLHNIPCDLVKYSDDLDNFIQCDKDLPIMCRNVTNDLILNVNDTLLENDVLPSSGVQAYQAIKRLITYLQSQNAKKSIVSSAKTLEDHLEYGALQEIQQVMATNNIPE</sequence>
<name>A0AAV1M465_9NEOP</name>
<gene>
    <name evidence="5" type="ORF">PARMNEM_LOCUS19774</name>
</gene>
<dbReference type="InterPro" id="IPR009057">
    <property type="entry name" value="Homeodomain-like_sf"/>
</dbReference>
<evidence type="ECO:0000256" key="2">
    <source>
        <dbReference type="ARBA" id="ARBA00023125"/>
    </source>
</evidence>
<keyword evidence="2" id="KW-0238">DNA-binding</keyword>
<reference evidence="5 6" key="1">
    <citation type="submission" date="2023-11" db="EMBL/GenBank/DDBJ databases">
        <authorList>
            <person name="Hedman E."/>
            <person name="Englund M."/>
            <person name="Stromberg M."/>
            <person name="Nyberg Akerstrom W."/>
            <person name="Nylinder S."/>
            <person name="Jareborg N."/>
            <person name="Kallberg Y."/>
            <person name="Kronander E."/>
        </authorList>
    </citation>
    <scope>NUCLEOTIDE SEQUENCE [LARGE SCALE GENOMIC DNA]</scope>
</reference>
<feature type="domain" description="HTH CENPB-type" evidence="4">
    <location>
        <begin position="76"/>
        <end position="146"/>
    </location>
</feature>
<protein>
    <recommendedName>
        <fullName evidence="4">HTH CENPB-type domain-containing protein</fullName>
    </recommendedName>
</protein>
<proteinExistence type="predicted"/>
<dbReference type="Pfam" id="PF04218">
    <property type="entry name" value="CENP-B_N"/>
    <property type="match status" value="1"/>
</dbReference>
<dbReference type="PROSITE" id="PS51253">
    <property type="entry name" value="HTH_CENPB"/>
    <property type="match status" value="1"/>
</dbReference>
<organism evidence="5 6">
    <name type="scientific">Parnassius mnemosyne</name>
    <name type="common">clouded apollo</name>
    <dbReference type="NCBI Taxonomy" id="213953"/>
    <lineage>
        <taxon>Eukaryota</taxon>
        <taxon>Metazoa</taxon>
        <taxon>Ecdysozoa</taxon>
        <taxon>Arthropoda</taxon>
        <taxon>Hexapoda</taxon>
        <taxon>Insecta</taxon>
        <taxon>Pterygota</taxon>
        <taxon>Neoptera</taxon>
        <taxon>Endopterygota</taxon>
        <taxon>Lepidoptera</taxon>
        <taxon>Glossata</taxon>
        <taxon>Ditrysia</taxon>
        <taxon>Papilionoidea</taxon>
        <taxon>Papilionidae</taxon>
        <taxon>Parnassiinae</taxon>
        <taxon>Parnassini</taxon>
        <taxon>Parnassius</taxon>
        <taxon>Driopa</taxon>
    </lineage>
</organism>
<dbReference type="SUPFAM" id="SSF46689">
    <property type="entry name" value="Homeodomain-like"/>
    <property type="match status" value="1"/>
</dbReference>
<dbReference type="Gene3D" id="1.10.10.60">
    <property type="entry name" value="Homeodomain-like"/>
    <property type="match status" value="1"/>
</dbReference>
<evidence type="ECO:0000313" key="6">
    <source>
        <dbReference type="Proteomes" id="UP001314205"/>
    </source>
</evidence>
<evidence type="ECO:0000313" key="5">
    <source>
        <dbReference type="EMBL" id="CAK1601097.1"/>
    </source>
</evidence>
<keyword evidence="6" id="KW-1185">Reference proteome</keyword>
<comment type="caution">
    <text evidence="5">The sequence shown here is derived from an EMBL/GenBank/DDBJ whole genome shotgun (WGS) entry which is preliminary data.</text>
</comment>
<keyword evidence="3" id="KW-0539">Nucleus</keyword>
<dbReference type="AlphaFoldDB" id="A0AAV1M465"/>
<dbReference type="GO" id="GO:0003677">
    <property type="term" value="F:DNA binding"/>
    <property type="evidence" value="ECO:0007669"/>
    <property type="project" value="UniProtKB-KW"/>
</dbReference>
<evidence type="ECO:0000256" key="3">
    <source>
        <dbReference type="ARBA" id="ARBA00023242"/>
    </source>
</evidence>
<dbReference type="EMBL" id="CAVLGL010000126">
    <property type="protein sequence ID" value="CAK1601097.1"/>
    <property type="molecule type" value="Genomic_DNA"/>
</dbReference>
<comment type="subcellular location">
    <subcellularLocation>
        <location evidence="1">Nucleus</location>
    </subcellularLocation>
</comment>
<dbReference type="InterPro" id="IPR007889">
    <property type="entry name" value="HTH_Psq"/>
</dbReference>
<evidence type="ECO:0000259" key="4">
    <source>
        <dbReference type="PROSITE" id="PS51253"/>
    </source>
</evidence>
<dbReference type="Proteomes" id="UP001314205">
    <property type="component" value="Unassembled WGS sequence"/>
</dbReference>
<dbReference type="GO" id="GO:0005634">
    <property type="term" value="C:nucleus"/>
    <property type="evidence" value="ECO:0007669"/>
    <property type="project" value="UniProtKB-SubCell"/>
</dbReference>
<evidence type="ECO:0000256" key="1">
    <source>
        <dbReference type="ARBA" id="ARBA00004123"/>
    </source>
</evidence>
<dbReference type="InterPro" id="IPR006600">
    <property type="entry name" value="HTH_CenpB_DNA-bd_dom"/>
</dbReference>
<dbReference type="Pfam" id="PF03221">
    <property type="entry name" value="HTH_Tnp_Tc5"/>
    <property type="match status" value="1"/>
</dbReference>